<dbReference type="GO" id="GO:0008270">
    <property type="term" value="F:zinc ion binding"/>
    <property type="evidence" value="ECO:0007669"/>
    <property type="project" value="UniProtKB-KW"/>
</dbReference>
<keyword evidence="8" id="KW-0804">Transcription</keyword>
<evidence type="ECO:0000256" key="3">
    <source>
        <dbReference type="ARBA" id="ARBA00022723"/>
    </source>
</evidence>
<keyword evidence="7" id="KW-0238">DNA-binding</keyword>
<keyword evidence="3" id="KW-0479">Metal-binding</keyword>
<dbReference type="AlphaFoldDB" id="A0A9J6BQ48"/>
<name>A0A9J6BQ48_POLVA</name>
<accession>A0A9J6BQ48</accession>
<keyword evidence="9" id="KW-0539">Nucleus</keyword>
<comment type="caution">
    <text evidence="12">The sequence shown here is derived from an EMBL/GenBank/DDBJ whole genome shotgun (WGS) entry which is preliminary data.</text>
</comment>
<evidence type="ECO:0000256" key="2">
    <source>
        <dbReference type="ARBA" id="ARBA00006899"/>
    </source>
</evidence>
<evidence type="ECO:0000313" key="12">
    <source>
        <dbReference type="EMBL" id="KAG5671882.1"/>
    </source>
</evidence>
<reference evidence="12" key="1">
    <citation type="submission" date="2021-03" db="EMBL/GenBank/DDBJ databases">
        <title>Chromosome level genome of the anhydrobiotic midge Polypedilum vanderplanki.</title>
        <authorList>
            <person name="Yoshida Y."/>
            <person name="Kikawada T."/>
            <person name="Gusev O."/>
        </authorList>
    </citation>
    <scope>NUCLEOTIDE SEQUENCE</scope>
    <source>
        <strain evidence="12">NIAS01</strain>
        <tissue evidence="12">Whole body or cell culture</tissue>
    </source>
</reference>
<protein>
    <recommendedName>
        <fullName evidence="11">Rrn7/TAF1B C-terminal cyclin domain-containing protein</fullName>
    </recommendedName>
</protein>
<keyword evidence="5" id="KW-0862">Zinc</keyword>
<keyword evidence="10" id="KW-0175">Coiled coil</keyword>
<proteinExistence type="inferred from homology"/>
<dbReference type="OrthoDB" id="10069252at2759"/>
<evidence type="ECO:0000256" key="6">
    <source>
        <dbReference type="ARBA" id="ARBA00023015"/>
    </source>
</evidence>
<comment type="similarity">
    <text evidence="2">Belongs to the RRN7/TAF1B family.</text>
</comment>
<evidence type="ECO:0000259" key="11">
    <source>
        <dbReference type="Pfam" id="PF20645"/>
    </source>
</evidence>
<comment type="subcellular location">
    <subcellularLocation>
        <location evidence="1">Nucleus</location>
        <location evidence="1">Nucleolus</location>
    </subcellularLocation>
</comment>
<evidence type="ECO:0000256" key="5">
    <source>
        <dbReference type="ARBA" id="ARBA00022833"/>
    </source>
</evidence>
<dbReference type="PANTHER" id="PTHR31576:SF2">
    <property type="entry name" value="TATA BOX-BINDING PROTEIN-ASSOCIATED FACTOR RNA POLYMERASE I SUBUNIT B"/>
    <property type="match status" value="1"/>
</dbReference>
<feature type="domain" description="Rrn7/TAF1B C-terminal cyclin" evidence="11">
    <location>
        <begin position="357"/>
        <end position="454"/>
    </location>
</feature>
<dbReference type="InterPro" id="IPR048538">
    <property type="entry name" value="Rrn7_cyclin_C"/>
</dbReference>
<keyword evidence="4" id="KW-0863">Zinc-finger</keyword>
<evidence type="ECO:0000256" key="4">
    <source>
        <dbReference type="ARBA" id="ARBA00022771"/>
    </source>
</evidence>
<evidence type="ECO:0000313" key="13">
    <source>
        <dbReference type="Proteomes" id="UP001107558"/>
    </source>
</evidence>
<gene>
    <name evidence="12" type="ORF">PVAND_002052</name>
</gene>
<evidence type="ECO:0000256" key="8">
    <source>
        <dbReference type="ARBA" id="ARBA00023163"/>
    </source>
</evidence>
<dbReference type="PANTHER" id="PTHR31576">
    <property type="entry name" value="TATA BOX-BINDING PROTEIN-ASSOCIATED FACTOR RNA POLYMERASE I SUBUNIT B"/>
    <property type="match status" value="1"/>
</dbReference>
<dbReference type="GO" id="GO:0001164">
    <property type="term" value="F:RNA polymerase I core promoter sequence-specific DNA binding"/>
    <property type="evidence" value="ECO:0007669"/>
    <property type="project" value="InterPro"/>
</dbReference>
<dbReference type="Proteomes" id="UP001107558">
    <property type="component" value="Chromosome 3"/>
</dbReference>
<dbReference type="GO" id="GO:0042790">
    <property type="term" value="P:nucleolar large rRNA transcription by RNA polymerase I"/>
    <property type="evidence" value="ECO:0007669"/>
    <property type="project" value="TreeGrafter"/>
</dbReference>
<keyword evidence="13" id="KW-1185">Reference proteome</keyword>
<dbReference type="Pfam" id="PF20645">
    <property type="entry name" value="Rrn7_cyclin_C"/>
    <property type="match status" value="1"/>
</dbReference>
<dbReference type="GO" id="GO:0005668">
    <property type="term" value="C:RNA polymerase transcription factor SL1 complex"/>
    <property type="evidence" value="ECO:0007669"/>
    <property type="project" value="TreeGrafter"/>
</dbReference>
<evidence type="ECO:0000256" key="10">
    <source>
        <dbReference type="SAM" id="Coils"/>
    </source>
</evidence>
<evidence type="ECO:0000256" key="7">
    <source>
        <dbReference type="ARBA" id="ARBA00023125"/>
    </source>
</evidence>
<dbReference type="InterPro" id="IPR033599">
    <property type="entry name" value="TAF1B/Rrn7"/>
</dbReference>
<feature type="coiled-coil region" evidence="10">
    <location>
        <begin position="165"/>
        <end position="192"/>
    </location>
</feature>
<evidence type="ECO:0000256" key="1">
    <source>
        <dbReference type="ARBA" id="ARBA00004604"/>
    </source>
</evidence>
<evidence type="ECO:0000256" key="9">
    <source>
        <dbReference type="ARBA" id="ARBA00023242"/>
    </source>
</evidence>
<organism evidence="12 13">
    <name type="scientific">Polypedilum vanderplanki</name>
    <name type="common">Sleeping chironomid midge</name>
    <dbReference type="NCBI Taxonomy" id="319348"/>
    <lineage>
        <taxon>Eukaryota</taxon>
        <taxon>Metazoa</taxon>
        <taxon>Ecdysozoa</taxon>
        <taxon>Arthropoda</taxon>
        <taxon>Hexapoda</taxon>
        <taxon>Insecta</taxon>
        <taxon>Pterygota</taxon>
        <taxon>Neoptera</taxon>
        <taxon>Endopterygota</taxon>
        <taxon>Diptera</taxon>
        <taxon>Nematocera</taxon>
        <taxon>Chironomoidea</taxon>
        <taxon>Chironomidae</taxon>
        <taxon>Chironominae</taxon>
        <taxon>Polypedilum</taxon>
        <taxon>Polypedilum</taxon>
    </lineage>
</organism>
<dbReference type="EMBL" id="JADBJN010000003">
    <property type="protein sequence ID" value="KAG5671882.1"/>
    <property type="molecule type" value="Genomic_DNA"/>
</dbReference>
<sequence length="836" mass="99469">MDNTEKFDEPCKNCGFLEFEFIDGHYYCIECDERFEDVAKKEIDEFAHENIFLDKKGTKRKDPNKTLEREREALSSKKTSYEEYNYILHGLVDEILQIEDIPGFKVTVLQLWIRYLKHYEAAFFDNDNLNHLPKLNGIYREIDAQILYNKKAKPKKTKKYYYKKKKYTEEEMNENTKEAKKLRRKIMKKSSRNLVKMEVETDISMSQASNSSSISTLSNLTFDDVTTAQQGMELAVEISSVGKAIRNRVLERRKNAGLEPLLNENGEPKILPGDLAYGEETQILRGRILLSILYSALNICGSNIQFGDLLRLCNQGYISYFNFRKFLPESLETAELSLQRFHSLHFLKFSTHFIYQLQYIDAFPDVGRSLRDPNFMMLVRRYVLDLSLPSTIVEYAEKIMDLIPSTNLKNKTLFPNYEGGAMAYIIFVLKYIFGIDGYREKEMSESARKINIELKKLNINEKLFVFEDWRESIEYRDVILNKYYYYPSMIKNNYKTDKPYKNFLSMLNTVKPMTFDISHDSDQKITRSHQESIERKNYLKGILSKVQKYNEENIDLRDELYFEWSFTPQKDAIETILKHDKIRSMLNQKLLVDYTDTNCNFYLNPDDLMKLFAEHGVHIKVKKCTFPKTFAFTKISSKMKSMNIIRQNNTKKLRASFEIGCDEETWKNNFKEQESIYREKKRLNEKIKFHKRTLKKVIERRSKEQKLIYMKTMTKNRQKVDEIIATSDEDSENDEYEEENDLIFIKPDFNLWHRKINKPSNENIKNYKHEFEKLPKSFIWLLEKAADVVNMDIYTLYIQFMIIEGQFVYKYKPLELTDYKLEERTNKRIKTYAQDL</sequence>
<keyword evidence="6" id="KW-0805">Transcription regulation</keyword>
<dbReference type="GO" id="GO:0070860">
    <property type="term" value="C:RNA polymerase I core factor complex"/>
    <property type="evidence" value="ECO:0007669"/>
    <property type="project" value="InterPro"/>
</dbReference>